<keyword evidence="3" id="KW-1185">Reference proteome</keyword>
<accession>A0AAD1TSK3</accession>
<dbReference type="EMBL" id="CAKOES020000061">
    <property type="protein sequence ID" value="CAH2329809.1"/>
    <property type="molecule type" value="Genomic_DNA"/>
</dbReference>
<sequence>MLASCGERIIEAFERLWTQLCKTLIYQMVRQTETNGDQPDLLGNRKQPRPVMKSLGTTAMARKWRKVLGRAYTRRKPGSVIDGYLPRCQFDQGTSDGHCAHTWKA</sequence>
<evidence type="ECO:0000313" key="2">
    <source>
        <dbReference type="EMBL" id="CAH2329809.1"/>
    </source>
</evidence>
<gene>
    <name evidence="2" type="ORF">PECUL_23A001901</name>
</gene>
<feature type="region of interest" description="Disordered" evidence="1">
    <location>
        <begin position="35"/>
        <end position="55"/>
    </location>
</feature>
<evidence type="ECO:0000313" key="3">
    <source>
        <dbReference type="Proteomes" id="UP001295444"/>
    </source>
</evidence>
<dbReference type="AlphaFoldDB" id="A0AAD1TSK3"/>
<organism evidence="2 3">
    <name type="scientific">Pelobates cultripes</name>
    <name type="common">Western spadefoot toad</name>
    <dbReference type="NCBI Taxonomy" id="61616"/>
    <lineage>
        <taxon>Eukaryota</taxon>
        <taxon>Metazoa</taxon>
        <taxon>Chordata</taxon>
        <taxon>Craniata</taxon>
        <taxon>Vertebrata</taxon>
        <taxon>Euteleostomi</taxon>
        <taxon>Amphibia</taxon>
        <taxon>Batrachia</taxon>
        <taxon>Anura</taxon>
        <taxon>Pelobatoidea</taxon>
        <taxon>Pelobatidae</taxon>
        <taxon>Pelobates</taxon>
    </lineage>
</organism>
<name>A0AAD1TSK3_PELCU</name>
<evidence type="ECO:0000256" key="1">
    <source>
        <dbReference type="SAM" id="MobiDB-lite"/>
    </source>
</evidence>
<protein>
    <submittedName>
        <fullName evidence="2">Uncharacterized protein</fullName>
    </submittedName>
</protein>
<proteinExistence type="predicted"/>
<comment type="caution">
    <text evidence="2">The sequence shown here is derived from an EMBL/GenBank/DDBJ whole genome shotgun (WGS) entry which is preliminary data.</text>
</comment>
<reference evidence="2" key="1">
    <citation type="submission" date="2022-03" db="EMBL/GenBank/DDBJ databases">
        <authorList>
            <person name="Alioto T."/>
            <person name="Alioto T."/>
            <person name="Gomez Garrido J."/>
        </authorList>
    </citation>
    <scope>NUCLEOTIDE SEQUENCE</scope>
</reference>
<feature type="non-terminal residue" evidence="2">
    <location>
        <position position="105"/>
    </location>
</feature>
<dbReference type="Proteomes" id="UP001295444">
    <property type="component" value="Unassembled WGS sequence"/>
</dbReference>